<dbReference type="eggNOG" id="KOG4735">
    <property type="taxonomic scope" value="Eukaryota"/>
</dbReference>
<dbReference type="PANTHER" id="PTHR21461">
    <property type="entry name" value="GLYCOSYLTRANSFERASE FAMILY 92 PROTEIN"/>
    <property type="match status" value="1"/>
</dbReference>
<dbReference type="HOGENOM" id="CLU_008031_3_1_1"/>
<gene>
    <name evidence="9" type="ORF">CRE_18891</name>
</gene>
<comment type="subcellular location">
    <subcellularLocation>
        <location evidence="1">Membrane</location>
        <topology evidence="1">Single-pass membrane protein</topology>
    </subcellularLocation>
</comment>
<name>E3LJM4_CAERE</name>
<dbReference type="InterPro" id="IPR008166">
    <property type="entry name" value="Glyco_transf_92"/>
</dbReference>
<keyword evidence="3 8" id="KW-0328">Glycosyltransferase</keyword>
<dbReference type="EMBL" id="DS268410">
    <property type="protein sequence ID" value="EFP00170.1"/>
    <property type="molecule type" value="Genomic_DNA"/>
</dbReference>
<sequence length="510" mass="60927">MESLEMRGANRRKLIILVLVVFFTWLLFLQRTRLKEDSEDSYIVEGLGHSRIVPRKCMVPEWNKKTTNSLPHAAEFEQWRTRRIGSHVEIDIDIISIIHSFQHNILDAESRLLSAFVYPDQISIVTTAFHTYGKRATCLYYDCNRREIPSSRFKSRVVPLTVVTCPRRYGAEYVSLSFDDDVESQEPIPLIFRAYEQPVHELSVCVGPLYGPESKWLEVVEYVEHYRLLVSLHVFKKFEIRLIQGTSMFYFTLFNMNDYDRKIVDDYERLGLAESTKYFMEYVKLGWMFHLIQTHECHHRSRFHSKWVINMDIDERLIYNGPNNFIHFMRSIPPTFSEISLSSNRVLKFEELPEKFKSEEQLLADMMFLKYNQTTEISWYNLKGIVRPEMVALLFYHWSCRQFDETKVMSVSKRFAYVRHYRSVDENKLNSNWRTFYNGSLIETRLEESFEKRLTAAVLKRVKYVYDQRMIHCEEIPPWIFNRFERRLLDCNFRNESQIIDNENTGISGF</sequence>
<accession>E3LJM4</accession>
<evidence type="ECO:0000256" key="5">
    <source>
        <dbReference type="ARBA" id="ARBA00022692"/>
    </source>
</evidence>
<evidence type="ECO:0000313" key="9">
    <source>
        <dbReference type="EMBL" id="EFP00170.1"/>
    </source>
</evidence>
<evidence type="ECO:0000256" key="1">
    <source>
        <dbReference type="ARBA" id="ARBA00004167"/>
    </source>
</evidence>
<keyword evidence="4 8" id="KW-0808">Transferase</keyword>
<dbReference type="PANTHER" id="PTHR21461:SF9">
    <property type="entry name" value="GLYCOSYLTRANSFERASE FAMILY 92 PROTEIN"/>
    <property type="match status" value="1"/>
</dbReference>
<dbReference type="Proteomes" id="UP000008281">
    <property type="component" value="Unassembled WGS sequence"/>
</dbReference>
<comment type="similarity">
    <text evidence="2 8">Belongs to the glycosyltransferase 92 family.</text>
</comment>
<dbReference type="GO" id="GO:0016757">
    <property type="term" value="F:glycosyltransferase activity"/>
    <property type="evidence" value="ECO:0007669"/>
    <property type="project" value="UniProtKB-UniRule"/>
</dbReference>
<dbReference type="AlphaFoldDB" id="E3LJM4"/>
<dbReference type="GO" id="GO:0005737">
    <property type="term" value="C:cytoplasm"/>
    <property type="evidence" value="ECO:0007669"/>
    <property type="project" value="TreeGrafter"/>
</dbReference>
<keyword evidence="10" id="KW-1185">Reference proteome</keyword>
<keyword evidence="6" id="KW-1133">Transmembrane helix</keyword>
<evidence type="ECO:0000256" key="7">
    <source>
        <dbReference type="ARBA" id="ARBA00023136"/>
    </source>
</evidence>
<dbReference type="OrthoDB" id="2526284at2759"/>
<dbReference type="OMA" id="GPNNFIH"/>
<keyword evidence="5" id="KW-0812">Transmembrane</keyword>
<evidence type="ECO:0000256" key="2">
    <source>
        <dbReference type="ARBA" id="ARBA00007647"/>
    </source>
</evidence>
<evidence type="ECO:0000256" key="6">
    <source>
        <dbReference type="ARBA" id="ARBA00022989"/>
    </source>
</evidence>
<proteinExistence type="inferred from homology"/>
<keyword evidence="7" id="KW-0472">Membrane</keyword>
<protein>
    <recommendedName>
        <fullName evidence="8">Glycosyltransferase family 92 protein</fullName>
        <ecNumber evidence="8">2.4.1.-</ecNumber>
    </recommendedName>
</protein>
<dbReference type="Pfam" id="PF01697">
    <property type="entry name" value="Glyco_transf_92"/>
    <property type="match status" value="1"/>
</dbReference>
<dbReference type="InParanoid" id="E3LJM4"/>
<evidence type="ECO:0000256" key="8">
    <source>
        <dbReference type="RuleBase" id="RU366017"/>
    </source>
</evidence>
<evidence type="ECO:0000256" key="4">
    <source>
        <dbReference type="ARBA" id="ARBA00022679"/>
    </source>
</evidence>
<dbReference type="EC" id="2.4.1.-" evidence="8"/>
<evidence type="ECO:0000256" key="3">
    <source>
        <dbReference type="ARBA" id="ARBA00022676"/>
    </source>
</evidence>
<evidence type="ECO:0000313" key="10">
    <source>
        <dbReference type="Proteomes" id="UP000008281"/>
    </source>
</evidence>
<organism evidence="10">
    <name type="scientific">Caenorhabditis remanei</name>
    <name type="common">Caenorhabditis vulgaris</name>
    <dbReference type="NCBI Taxonomy" id="31234"/>
    <lineage>
        <taxon>Eukaryota</taxon>
        <taxon>Metazoa</taxon>
        <taxon>Ecdysozoa</taxon>
        <taxon>Nematoda</taxon>
        <taxon>Chromadorea</taxon>
        <taxon>Rhabditida</taxon>
        <taxon>Rhabditina</taxon>
        <taxon>Rhabditomorpha</taxon>
        <taxon>Rhabditoidea</taxon>
        <taxon>Rhabditidae</taxon>
        <taxon>Peloderinae</taxon>
        <taxon>Caenorhabditis</taxon>
    </lineage>
</organism>
<dbReference type="GO" id="GO:0016020">
    <property type="term" value="C:membrane"/>
    <property type="evidence" value="ECO:0007669"/>
    <property type="project" value="UniProtKB-SubCell"/>
</dbReference>
<dbReference type="FunCoup" id="E3LJM4">
    <property type="interactions" value="2"/>
</dbReference>
<reference evidence="9" key="1">
    <citation type="submission" date="2007-07" db="EMBL/GenBank/DDBJ databases">
        <title>PCAP assembly of the Caenorhabditis remanei genome.</title>
        <authorList>
            <consortium name="The Caenorhabditis remanei Sequencing Consortium"/>
            <person name="Wilson R.K."/>
        </authorList>
    </citation>
    <scope>NUCLEOTIDE SEQUENCE [LARGE SCALE GENOMIC DNA]</scope>
    <source>
        <strain evidence="9">PB4641</strain>
    </source>
</reference>